<dbReference type="Proteomes" id="UP000002592">
    <property type="component" value="Chromosome"/>
</dbReference>
<accession>A2C339</accession>
<dbReference type="AlphaFoldDB" id="A2C339"/>
<proteinExistence type="predicted"/>
<evidence type="ECO:0000313" key="2">
    <source>
        <dbReference type="Proteomes" id="UP000002592"/>
    </source>
</evidence>
<sequence length="58" mass="6363">MSEPKFLKVKLGDTVLVGEDEIAKVLSFVVGARDPAASKLFKSQTLIQAKSNLFIVRK</sequence>
<dbReference type="EMBL" id="CP000553">
    <property type="protein sequence ID" value="ABM75899.1"/>
    <property type="molecule type" value="Genomic_DNA"/>
</dbReference>
<name>A2C339_PROM1</name>
<dbReference type="HOGENOM" id="CLU_2975701_0_0_3"/>
<protein>
    <submittedName>
        <fullName evidence="1">Uncharacterized protein</fullName>
    </submittedName>
</protein>
<reference evidence="2" key="1">
    <citation type="journal article" date="2007" name="PLoS Genet.">
        <title>Patterns and implications of gene gain and loss in the evolution of Prochlorococcus.</title>
        <authorList>
            <person name="Kettler G.C."/>
            <person name="Martiny A.C."/>
            <person name="Huang K."/>
            <person name="Zucker J."/>
            <person name="Coleman M.L."/>
            <person name="Rodrigue S."/>
            <person name="Chen F."/>
            <person name="Lapidus A."/>
            <person name="Ferriera S."/>
            <person name="Johnson J."/>
            <person name="Steglich C."/>
            <person name="Church G.M."/>
            <person name="Richardson P."/>
            <person name="Chisholm S.W."/>
        </authorList>
    </citation>
    <scope>NUCLEOTIDE SEQUENCE [LARGE SCALE GENOMIC DNA]</scope>
    <source>
        <strain evidence="2">NATL1A</strain>
    </source>
</reference>
<gene>
    <name evidence="1" type="ordered locus">NATL1_13411</name>
</gene>
<organism evidence="1 2">
    <name type="scientific">Prochlorococcus marinus (strain NATL1A)</name>
    <dbReference type="NCBI Taxonomy" id="167555"/>
    <lineage>
        <taxon>Bacteria</taxon>
        <taxon>Bacillati</taxon>
        <taxon>Cyanobacteriota</taxon>
        <taxon>Cyanophyceae</taxon>
        <taxon>Synechococcales</taxon>
        <taxon>Prochlorococcaceae</taxon>
        <taxon>Prochlorococcus</taxon>
    </lineage>
</organism>
<dbReference type="RefSeq" id="WP_011823950.1">
    <property type="nucleotide sequence ID" value="NC_008819.1"/>
</dbReference>
<evidence type="ECO:0000313" key="1">
    <source>
        <dbReference type="EMBL" id="ABM75899.1"/>
    </source>
</evidence>
<dbReference type="KEGG" id="pme:NATL1_13411"/>